<dbReference type="GeneID" id="34455331"/>
<dbReference type="OrthoDB" id="2884623at2759"/>
<comment type="caution">
    <text evidence="2">The sequence shown here is derived from an EMBL/GenBank/DDBJ whole genome shotgun (WGS) entry which is preliminary data.</text>
</comment>
<name>A0A1F7ZJM8_9EURO</name>
<dbReference type="RefSeq" id="XP_022383236.1">
    <property type="nucleotide sequence ID" value="XM_022539069.1"/>
</dbReference>
<feature type="region of interest" description="Disordered" evidence="1">
    <location>
        <begin position="43"/>
        <end position="62"/>
    </location>
</feature>
<keyword evidence="3" id="KW-1185">Reference proteome</keyword>
<dbReference type="STRING" id="109264.A0A1F7ZJM8"/>
<accession>A0A1F7ZJM8</accession>
<evidence type="ECO:0000313" key="2">
    <source>
        <dbReference type="EMBL" id="OGM39519.1"/>
    </source>
</evidence>
<proteinExistence type="predicted"/>
<dbReference type="Proteomes" id="UP000179179">
    <property type="component" value="Unassembled WGS sequence"/>
</dbReference>
<protein>
    <submittedName>
        <fullName evidence="2">Uncharacterized protein</fullName>
    </submittedName>
</protein>
<organism evidence="2 3">
    <name type="scientific">Aspergillus bombycis</name>
    <dbReference type="NCBI Taxonomy" id="109264"/>
    <lineage>
        <taxon>Eukaryota</taxon>
        <taxon>Fungi</taxon>
        <taxon>Dikarya</taxon>
        <taxon>Ascomycota</taxon>
        <taxon>Pezizomycotina</taxon>
        <taxon>Eurotiomycetes</taxon>
        <taxon>Eurotiomycetidae</taxon>
        <taxon>Eurotiales</taxon>
        <taxon>Aspergillaceae</taxon>
        <taxon>Aspergillus</taxon>
    </lineage>
</organism>
<gene>
    <name evidence="2" type="ORF">ABOM_011941</name>
</gene>
<sequence length="215" mass="24429">MSNWPIFITAPEAPIKTINKALLHLTDYEFNCPPQWTLILTNPPPNPSTPSIPPLQMSEEPGESTLTATTNAFAAKSPHEIYTYLDDPTTQDLFRDAGLSASNWLVIDQKGLEMETCLLAEYVSPEDREDEDWEGDGEGYRLCRIPWVKAWGMFCNLDIGNMGFEEWVNEERGPVEGDFGAWDWVGPFEGEDMEDQEVRRKREEAVRRGVEGGWI</sequence>
<dbReference type="EMBL" id="LYCR01000198">
    <property type="protein sequence ID" value="OGM39519.1"/>
    <property type="molecule type" value="Genomic_DNA"/>
</dbReference>
<reference evidence="2 3" key="1">
    <citation type="journal article" date="2016" name="Genome Biol. Evol.">
        <title>Draft genome sequence of an aflatoxigenic Aspergillus species, A. bombycis.</title>
        <authorList>
            <person name="Moore G.G."/>
            <person name="Mack B.M."/>
            <person name="Beltz S.B."/>
            <person name="Gilbert M.K."/>
        </authorList>
    </citation>
    <scope>NUCLEOTIDE SEQUENCE [LARGE SCALE GENOMIC DNA]</scope>
    <source>
        <strain evidence="3">NRRL 26010</strain>
    </source>
</reference>
<dbReference type="AlphaFoldDB" id="A0A1F7ZJM8"/>
<evidence type="ECO:0000256" key="1">
    <source>
        <dbReference type="SAM" id="MobiDB-lite"/>
    </source>
</evidence>
<feature type="compositionally biased region" description="Pro residues" evidence="1">
    <location>
        <begin position="43"/>
        <end position="53"/>
    </location>
</feature>
<evidence type="ECO:0000313" key="3">
    <source>
        <dbReference type="Proteomes" id="UP000179179"/>
    </source>
</evidence>